<evidence type="ECO:0000313" key="16">
    <source>
        <dbReference type="EMBL" id="QDZ19346.1"/>
    </source>
</evidence>
<dbReference type="AlphaFoldDB" id="A0A5B8MFW9"/>
<dbReference type="PANTHER" id="PTHR12317">
    <property type="entry name" value="DIACYLGLYCEROL O-ACYLTRANSFERASE"/>
    <property type="match status" value="1"/>
</dbReference>
<evidence type="ECO:0000256" key="3">
    <source>
        <dbReference type="ARBA" id="ARBA00005189"/>
    </source>
</evidence>
<dbReference type="Pfam" id="PF03982">
    <property type="entry name" value="DAGAT"/>
    <property type="match status" value="1"/>
</dbReference>
<evidence type="ECO:0000256" key="10">
    <source>
        <dbReference type="ARBA" id="ARBA00022989"/>
    </source>
</evidence>
<reference evidence="16 17" key="1">
    <citation type="submission" date="2018-07" db="EMBL/GenBank/DDBJ databases">
        <title>The complete nuclear genome of the prasinophyte Chloropicon primus (CCMP1205).</title>
        <authorList>
            <person name="Pombert J.-F."/>
            <person name="Otis C."/>
            <person name="Turmel M."/>
            <person name="Lemieux C."/>
        </authorList>
    </citation>
    <scope>NUCLEOTIDE SEQUENCE [LARGE SCALE GENOMIC DNA]</scope>
    <source>
        <strain evidence="16 17">CCMP1205</strain>
    </source>
</reference>
<evidence type="ECO:0000256" key="13">
    <source>
        <dbReference type="ARBA" id="ARBA00023315"/>
    </source>
</evidence>
<keyword evidence="17" id="KW-1185">Reference proteome</keyword>
<evidence type="ECO:0000256" key="7">
    <source>
        <dbReference type="ARBA" id="ARBA00022692"/>
    </source>
</evidence>
<evidence type="ECO:0000256" key="14">
    <source>
        <dbReference type="RuleBase" id="RU367023"/>
    </source>
</evidence>
<dbReference type="Proteomes" id="UP000316726">
    <property type="component" value="Chromosome 2"/>
</dbReference>
<evidence type="ECO:0000256" key="8">
    <source>
        <dbReference type="ARBA" id="ARBA00022798"/>
    </source>
</evidence>
<proteinExistence type="inferred from homology"/>
<feature type="compositionally biased region" description="Basic and acidic residues" evidence="15">
    <location>
        <begin position="1"/>
        <end position="31"/>
    </location>
</feature>
<dbReference type="EC" id="2.3.1.-" evidence="14"/>
<sequence length="387" mass="43214">MERRRSKGEESGSGEAERGGAEAETAERGPEGRSSLFKRAVQATLFTVRAASDGVSSARKVPLKRRIQTFWLLTWLVGLFLLPLLVLPLCAFLIFATPLSPLVIGYITWLGFIDKSARTGTRKRVLSGAFIWNHIRDYFPMALVKTADIEPNRSYVFGYHPHGVISMGAVINFATFATGFDKKFPGVNVHLLTLASNFYIPLCREWILGMGLCDASKETCHNILKKGKGESIMLAVGGAEESLDSHPGSYKLTLKERKGFVRVALKAGASLVPVMSFGETELWSALPNPDGSRIRYFQQEMKKLLKFTVPFFHGRGVFNYNFGLMPFRRPIHSVVGEPIYIDAPYDISTDEGRDKVDEVHALYIARLKELFEKHKKDYGISSSLVIK</sequence>
<evidence type="ECO:0000256" key="12">
    <source>
        <dbReference type="ARBA" id="ARBA00023136"/>
    </source>
</evidence>
<gene>
    <name evidence="16" type="ORF">A3770_02p18640</name>
</gene>
<keyword evidence="11" id="KW-0443">Lipid metabolism</keyword>
<dbReference type="GO" id="GO:0005789">
    <property type="term" value="C:endoplasmic reticulum membrane"/>
    <property type="evidence" value="ECO:0007669"/>
    <property type="project" value="UniProtKB-SubCell"/>
</dbReference>
<keyword evidence="13 16" id="KW-0012">Acyltransferase</keyword>
<dbReference type="InterPro" id="IPR007130">
    <property type="entry name" value="DAGAT"/>
</dbReference>
<keyword evidence="12 14" id="KW-0472">Membrane</keyword>
<evidence type="ECO:0000256" key="2">
    <source>
        <dbReference type="ARBA" id="ARBA00004771"/>
    </source>
</evidence>
<dbReference type="PANTHER" id="PTHR12317:SF0">
    <property type="entry name" value="ACYLTRANSFERASE"/>
    <property type="match status" value="1"/>
</dbReference>
<evidence type="ECO:0000256" key="11">
    <source>
        <dbReference type="ARBA" id="ARBA00023098"/>
    </source>
</evidence>
<evidence type="ECO:0000313" key="17">
    <source>
        <dbReference type="Proteomes" id="UP000316726"/>
    </source>
</evidence>
<dbReference type="GO" id="GO:0006071">
    <property type="term" value="P:glycerol metabolic process"/>
    <property type="evidence" value="ECO:0007669"/>
    <property type="project" value="UniProtKB-KW"/>
</dbReference>
<feature type="transmembrane region" description="Helical" evidence="14">
    <location>
        <begin position="69"/>
        <end position="86"/>
    </location>
</feature>
<name>A0A5B8MFW9_9CHLO</name>
<evidence type="ECO:0000256" key="6">
    <source>
        <dbReference type="ARBA" id="ARBA00022679"/>
    </source>
</evidence>
<evidence type="ECO:0000256" key="5">
    <source>
        <dbReference type="ARBA" id="ARBA00022516"/>
    </source>
</evidence>
<evidence type="ECO:0000256" key="4">
    <source>
        <dbReference type="ARBA" id="ARBA00005420"/>
    </source>
</evidence>
<keyword evidence="7 14" id="KW-0812">Transmembrane</keyword>
<comment type="subcellular location">
    <subcellularLocation>
        <location evidence="1 14">Endoplasmic reticulum membrane</location>
        <topology evidence="1 14">Multi-pass membrane protein</topology>
    </subcellularLocation>
</comment>
<dbReference type="GO" id="GO:0019432">
    <property type="term" value="P:triglyceride biosynthetic process"/>
    <property type="evidence" value="ECO:0007669"/>
    <property type="project" value="TreeGrafter"/>
</dbReference>
<evidence type="ECO:0000256" key="15">
    <source>
        <dbReference type="SAM" id="MobiDB-lite"/>
    </source>
</evidence>
<comment type="pathway">
    <text evidence="3">Lipid metabolism.</text>
</comment>
<dbReference type="OrthoDB" id="264532at2759"/>
<protein>
    <recommendedName>
        <fullName evidence="14">Acyltransferase</fullName>
        <ecNumber evidence="14">2.3.1.-</ecNumber>
    </recommendedName>
</protein>
<keyword evidence="6 14" id="KW-0808">Transferase</keyword>
<feature type="region of interest" description="Disordered" evidence="15">
    <location>
        <begin position="1"/>
        <end position="33"/>
    </location>
</feature>
<keyword evidence="10 14" id="KW-1133">Transmembrane helix</keyword>
<organism evidence="16 17">
    <name type="scientific">Chloropicon primus</name>
    <dbReference type="NCBI Taxonomy" id="1764295"/>
    <lineage>
        <taxon>Eukaryota</taxon>
        <taxon>Viridiplantae</taxon>
        <taxon>Chlorophyta</taxon>
        <taxon>Chloropicophyceae</taxon>
        <taxon>Chloropicales</taxon>
        <taxon>Chloropicaceae</taxon>
        <taxon>Chloropicon</taxon>
    </lineage>
</organism>
<accession>A0A5B8MFW9</accession>
<comment type="pathway">
    <text evidence="2">Glycerolipid metabolism; triacylglycerol biosynthesis.</text>
</comment>
<evidence type="ECO:0000256" key="9">
    <source>
        <dbReference type="ARBA" id="ARBA00022824"/>
    </source>
</evidence>
<dbReference type="GO" id="GO:0004144">
    <property type="term" value="F:diacylglycerol O-acyltransferase activity"/>
    <property type="evidence" value="ECO:0007669"/>
    <property type="project" value="UniProtKB-ARBA"/>
</dbReference>
<dbReference type="EMBL" id="CP031035">
    <property type="protein sequence ID" value="QDZ19346.1"/>
    <property type="molecule type" value="Genomic_DNA"/>
</dbReference>
<dbReference type="CDD" id="cd07987">
    <property type="entry name" value="LPLAT_MGAT-like"/>
    <property type="match status" value="1"/>
</dbReference>
<keyword evidence="8" id="KW-0319">Glycerol metabolism</keyword>
<comment type="similarity">
    <text evidence="4 14">Belongs to the diacylglycerol acyltransferase family.</text>
</comment>
<feature type="transmembrane region" description="Helical" evidence="14">
    <location>
        <begin position="92"/>
        <end position="113"/>
    </location>
</feature>
<dbReference type="STRING" id="1764295.A0A5B8MFW9"/>
<keyword evidence="5" id="KW-0444">Lipid biosynthesis</keyword>
<evidence type="ECO:0000256" key="1">
    <source>
        <dbReference type="ARBA" id="ARBA00004477"/>
    </source>
</evidence>
<keyword evidence="9 14" id="KW-0256">Endoplasmic reticulum</keyword>